<dbReference type="InterPro" id="IPR012918">
    <property type="entry name" value="RTP801-like"/>
</dbReference>
<protein>
    <recommendedName>
        <fullName evidence="6">DNA damage-inducible transcript 4-like protein</fullName>
    </recommendedName>
</protein>
<keyword evidence="5" id="KW-1185">Reference proteome</keyword>
<gene>
    <name evidence="4" type="ORF">C0Q70_01498</name>
</gene>
<dbReference type="GO" id="GO:0009968">
    <property type="term" value="P:negative regulation of signal transduction"/>
    <property type="evidence" value="ECO:0007669"/>
    <property type="project" value="InterPro"/>
</dbReference>
<dbReference type="OrthoDB" id="10018535at2759"/>
<dbReference type="Proteomes" id="UP000245119">
    <property type="component" value="Linkage Group LG1"/>
</dbReference>
<organism evidence="4 5">
    <name type="scientific">Pomacea canaliculata</name>
    <name type="common">Golden apple snail</name>
    <dbReference type="NCBI Taxonomy" id="400727"/>
    <lineage>
        <taxon>Eukaryota</taxon>
        <taxon>Metazoa</taxon>
        <taxon>Spiralia</taxon>
        <taxon>Lophotrochozoa</taxon>
        <taxon>Mollusca</taxon>
        <taxon>Gastropoda</taxon>
        <taxon>Caenogastropoda</taxon>
        <taxon>Architaenioglossa</taxon>
        <taxon>Ampullarioidea</taxon>
        <taxon>Ampullariidae</taxon>
        <taxon>Pomacea</taxon>
    </lineage>
</organism>
<dbReference type="STRING" id="400727.A0A2T7PZM0"/>
<evidence type="ECO:0000313" key="5">
    <source>
        <dbReference type="Proteomes" id="UP000245119"/>
    </source>
</evidence>
<evidence type="ECO:0000256" key="3">
    <source>
        <dbReference type="ARBA" id="ARBA00022490"/>
    </source>
</evidence>
<evidence type="ECO:0008006" key="6">
    <source>
        <dbReference type="Google" id="ProtNLM"/>
    </source>
</evidence>
<dbReference type="GO" id="GO:0032006">
    <property type="term" value="P:regulation of TOR signaling"/>
    <property type="evidence" value="ECO:0007669"/>
    <property type="project" value="TreeGrafter"/>
</dbReference>
<comment type="caution">
    <text evidence="4">The sequence shown here is derived from an EMBL/GenBank/DDBJ whole genome shotgun (WGS) entry which is preliminary data.</text>
</comment>
<evidence type="ECO:0000256" key="2">
    <source>
        <dbReference type="ARBA" id="ARBA00010670"/>
    </source>
</evidence>
<dbReference type="GO" id="GO:0005737">
    <property type="term" value="C:cytoplasm"/>
    <property type="evidence" value="ECO:0007669"/>
    <property type="project" value="UniProtKB-SubCell"/>
</dbReference>
<dbReference type="PANTHER" id="PTHR12478:SF16">
    <property type="entry name" value="PROTEIN CHARYBDE-RELATED"/>
    <property type="match status" value="1"/>
</dbReference>
<dbReference type="Gene3D" id="3.90.470.40">
    <property type="entry name" value="RTP801-like"/>
    <property type="match status" value="1"/>
</dbReference>
<proteinExistence type="inferred from homology"/>
<dbReference type="Pfam" id="PF07809">
    <property type="entry name" value="RTP801_C"/>
    <property type="match status" value="1"/>
</dbReference>
<dbReference type="OMA" id="KFGDIIC"/>
<evidence type="ECO:0000313" key="4">
    <source>
        <dbReference type="EMBL" id="PVD38873.1"/>
    </source>
</evidence>
<name>A0A2T7PZM0_POMCA</name>
<dbReference type="AlphaFoldDB" id="A0A2T7PZM0"/>
<reference evidence="4 5" key="1">
    <citation type="submission" date="2018-04" db="EMBL/GenBank/DDBJ databases">
        <title>The genome of golden apple snail Pomacea canaliculata provides insight into stress tolerance and invasive adaptation.</title>
        <authorList>
            <person name="Liu C."/>
            <person name="Liu B."/>
            <person name="Ren Y."/>
            <person name="Zhang Y."/>
            <person name="Wang H."/>
            <person name="Li S."/>
            <person name="Jiang F."/>
            <person name="Yin L."/>
            <person name="Zhang G."/>
            <person name="Qian W."/>
            <person name="Fan W."/>
        </authorList>
    </citation>
    <scope>NUCLEOTIDE SEQUENCE [LARGE SCALE GENOMIC DNA]</scope>
    <source>
        <strain evidence="4">SZHN2017</strain>
        <tissue evidence="4">Muscle</tissue>
    </source>
</reference>
<dbReference type="GO" id="GO:0006915">
    <property type="term" value="P:apoptotic process"/>
    <property type="evidence" value="ECO:0007669"/>
    <property type="project" value="TreeGrafter"/>
</dbReference>
<accession>A0A2T7PZM0</accession>
<comment type="subcellular location">
    <subcellularLocation>
        <location evidence="1">Cytoplasm</location>
    </subcellularLocation>
</comment>
<comment type="similarity">
    <text evidence="2">Belongs to the DDIT4 family.</text>
</comment>
<dbReference type="PANTHER" id="PTHR12478">
    <property type="entry name" value="DNA-DAMAGE-INDUCIBLE TRANSCRIPT 4 PROTEIN DDIT4"/>
    <property type="match status" value="1"/>
</dbReference>
<dbReference type="EMBL" id="PZQS01000001">
    <property type="protein sequence ID" value="PVD38873.1"/>
    <property type="molecule type" value="Genomic_DNA"/>
</dbReference>
<sequence>MVNLETITHRVKEALKSILHRSDTESDNIIETDFEHEKHRDKLESRNPGMNSYGTFSDTAELLQFHHIKEELVKALNRSCQRINACCIDISNDQISHIAQDLVRMACTEPCGLRGAVIFVILEQKSLCKKLAMITGDPNTTPTFEVYLTLREDTSRWRVFRKAFLTLKGCLLNSKWNESPIVVCNGFQLEKKRLYRHETVQ</sequence>
<dbReference type="InterPro" id="IPR038281">
    <property type="entry name" value="RTP801-like_C_sf"/>
</dbReference>
<keyword evidence="3" id="KW-0963">Cytoplasm</keyword>
<evidence type="ECO:0000256" key="1">
    <source>
        <dbReference type="ARBA" id="ARBA00004496"/>
    </source>
</evidence>